<feature type="region of interest" description="Disordered" evidence="7">
    <location>
        <begin position="325"/>
        <end position="347"/>
    </location>
</feature>
<dbReference type="RefSeq" id="WP_069907699.1">
    <property type="nucleotide sequence ID" value="NZ_LAJE02000022.1"/>
</dbReference>
<dbReference type="OrthoDB" id="7787670at2"/>
<evidence type="ECO:0000256" key="3">
    <source>
        <dbReference type="ARBA" id="ARBA00022729"/>
    </source>
</evidence>
<dbReference type="Proteomes" id="UP000095463">
    <property type="component" value="Unassembled WGS sequence"/>
</dbReference>
<keyword evidence="5 6" id="KW-0720">Serine protease</keyword>
<evidence type="ECO:0000256" key="2">
    <source>
        <dbReference type="ARBA" id="ARBA00022670"/>
    </source>
</evidence>
<evidence type="ECO:0000256" key="6">
    <source>
        <dbReference type="RuleBase" id="RU004296"/>
    </source>
</evidence>
<keyword evidence="10" id="KW-1185">Reference proteome</keyword>
<dbReference type="PANTHER" id="PTHR36234">
    <property type="entry name" value="LYSYL ENDOPEPTIDASE"/>
    <property type="match status" value="1"/>
</dbReference>
<dbReference type="Gene3D" id="2.40.10.10">
    <property type="entry name" value="Trypsin-like serine proteases"/>
    <property type="match status" value="2"/>
</dbReference>
<dbReference type="GO" id="GO:0006508">
    <property type="term" value="P:proteolysis"/>
    <property type="evidence" value="ECO:0007669"/>
    <property type="project" value="UniProtKB-KW"/>
</dbReference>
<organism evidence="9 10">
    <name type="scientific">Devosia insulae DS-56</name>
    <dbReference type="NCBI Taxonomy" id="1116389"/>
    <lineage>
        <taxon>Bacteria</taxon>
        <taxon>Pseudomonadati</taxon>
        <taxon>Pseudomonadota</taxon>
        <taxon>Alphaproteobacteria</taxon>
        <taxon>Hyphomicrobiales</taxon>
        <taxon>Devosiaceae</taxon>
        <taxon>Devosia</taxon>
    </lineage>
</organism>
<feature type="domain" description="Effector-associated" evidence="8">
    <location>
        <begin position="3"/>
        <end position="86"/>
    </location>
</feature>
<keyword evidence="3" id="KW-0732">Signal</keyword>
<sequence>MSKWSREELTRLRKVLARLYPGRKAATTLAEDAGLSVLDIDFDGSAYDMWASIFQHAEPRDKIDPLLDKALADNPDNEDLLRAKQRALPPPLDGPDIGDWRGAADQPSLEKIIGPRSTLVDVSYLEKGMLRARAVVRIKYPDGSSGTGFLVTGEILVTNNHVIATAEAAKLAVAQFNYQGTVEGLSAEVEALSLDPDSFFRTSKADDWTAVRIKGTPSARWPALELIPATIAKGDHVNIIQHAGGGPKQIAFSANVVVFVGDGRVQYLTDTLPGSSGSPVFDMGWNVVALHHSGGWLTEPKASTKTTYFRNEGIAIDLVIAGLADPPQPDAGPDAPQVGPGAQQGER</sequence>
<dbReference type="InterPro" id="IPR045430">
    <property type="entry name" value="EAD1"/>
</dbReference>
<proteinExistence type="inferred from homology"/>
<evidence type="ECO:0000256" key="4">
    <source>
        <dbReference type="ARBA" id="ARBA00022801"/>
    </source>
</evidence>
<dbReference type="InterPro" id="IPR009003">
    <property type="entry name" value="Peptidase_S1_PA"/>
</dbReference>
<dbReference type="InterPro" id="IPR043504">
    <property type="entry name" value="Peptidase_S1_PA_chymotrypsin"/>
</dbReference>
<keyword evidence="2 6" id="KW-0645">Protease</keyword>
<dbReference type="GO" id="GO:0008236">
    <property type="term" value="F:serine-type peptidase activity"/>
    <property type="evidence" value="ECO:0007669"/>
    <property type="project" value="UniProtKB-KW"/>
</dbReference>
<dbReference type="Pfam" id="PF13365">
    <property type="entry name" value="Trypsin_2"/>
    <property type="match status" value="1"/>
</dbReference>
<feature type="compositionally biased region" description="Low complexity" evidence="7">
    <location>
        <begin position="325"/>
        <end position="337"/>
    </location>
</feature>
<dbReference type="SUPFAM" id="SSF50494">
    <property type="entry name" value="Trypsin-like serine proteases"/>
    <property type="match status" value="1"/>
</dbReference>
<name>A0A1E5XX57_9HYPH</name>
<comment type="similarity">
    <text evidence="1 6">Belongs to the peptidase S1B family.</text>
</comment>
<dbReference type="InterPro" id="IPR008256">
    <property type="entry name" value="Peptidase_S1B"/>
</dbReference>
<dbReference type="PANTHER" id="PTHR36234:SF5">
    <property type="entry name" value="LYSYL ENDOPEPTIDASE"/>
    <property type="match status" value="1"/>
</dbReference>
<dbReference type="AlphaFoldDB" id="A0A1E5XX57"/>
<dbReference type="PRINTS" id="PR00839">
    <property type="entry name" value="V8PROTEASE"/>
</dbReference>
<keyword evidence="4 6" id="KW-0378">Hydrolase</keyword>
<comment type="caution">
    <text evidence="9">The sequence shown here is derived from an EMBL/GenBank/DDBJ whole genome shotgun (WGS) entry which is preliminary data.</text>
</comment>
<evidence type="ECO:0000256" key="1">
    <source>
        <dbReference type="ARBA" id="ARBA00008764"/>
    </source>
</evidence>
<dbReference type="EMBL" id="LAJE02000022">
    <property type="protein sequence ID" value="OEO33175.1"/>
    <property type="molecule type" value="Genomic_DNA"/>
</dbReference>
<evidence type="ECO:0000313" key="10">
    <source>
        <dbReference type="Proteomes" id="UP000095463"/>
    </source>
</evidence>
<reference evidence="9 10" key="1">
    <citation type="journal article" date="2015" name="Genome Announc.">
        <title>Genome Assemblies of Three Soil-Associated Devosia species: D. insulae, D. limi, and D. soli.</title>
        <authorList>
            <person name="Hassan Y.I."/>
            <person name="Lepp D."/>
            <person name="Zhou T."/>
        </authorList>
    </citation>
    <scope>NUCLEOTIDE SEQUENCE [LARGE SCALE GENOMIC DNA]</scope>
    <source>
        <strain evidence="9 10">DS-56</strain>
    </source>
</reference>
<dbReference type="EC" id="3.4.21.-" evidence="6"/>
<evidence type="ECO:0000256" key="5">
    <source>
        <dbReference type="ARBA" id="ARBA00022825"/>
    </source>
</evidence>
<evidence type="ECO:0000256" key="7">
    <source>
        <dbReference type="SAM" id="MobiDB-lite"/>
    </source>
</evidence>
<protein>
    <recommendedName>
        <fullName evidence="6">Serine protease</fullName>
        <ecNumber evidence="6">3.4.21.-</ecNumber>
    </recommendedName>
</protein>
<gene>
    <name evidence="9" type="ORF">VW23_007920</name>
</gene>
<evidence type="ECO:0000259" key="8">
    <source>
        <dbReference type="Pfam" id="PF19955"/>
    </source>
</evidence>
<accession>A0A1E5XX57</accession>
<evidence type="ECO:0000313" key="9">
    <source>
        <dbReference type="EMBL" id="OEO33175.1"/>
    </source>
</evidence>
<dbReference type="Pfam" id="PF19955">
    <property type="entry name" value="EAD1"/>
    <property type="match status" value="1"/>
</dbReference>